<evidence type="ECO:0000256" key="10">
    <source>
        <dbReference type="ARBA" id="ARBA00022842"/>
    </source>
</evidence>
<keyword evidence="8" id="KW-0547">Nucleotide-binding</keyword>
<dbReference type="InterPro" id="IPR058047">
    <property type="entry name" value="CPSase_preATP-grasp"/>
</dbReference>
<evidence type="ECO:0000256" key="4">
    <source>
        <dbReference type="ARBA" id="ARBA00022598"/>
    </source>
</evidence>
<dbReference type="InterPro" id="IPR036897">
    <property type="entry name" value="CarbamoylP_synth_lsu_oligo_sf"/>
</dbReference>
<keyword evidence="10" id="KW-0460">Magnesium</keyword>
<reference evidence="17" key="1">
    <citation type="submission" date="2014-09" db="EMBL/GenBank/DDBJ databases">
        <authorList>
            <person name="Probst J Alexander"/>
        </authorList>
    </citation>
    <scope>NUCLEOTIDE SEQUENCE</scope>
</reference>
<dbReference type="EMBL" id="CCXY01000122">
    <property type="protein sequence ID" value="CEG12257.1"/>
    <property type="molecule type" value="Genomic_DNA"/>
</dbReference>
<dbReference type="GO" id="GO:0004088">
    <property type="term" value="F:carbamoyl-phosphate synthase (glutamine-hydrolyzing) activity"/>
    <property type="evidence" value="ECO:0007669"/>
    <property type="project" value="UniProtKB-EC"/>
</dbReference>
<dbReference type="PROSITE" id="PS00867">
    <property type="entry name" value="CPSASE_2"/>
    <property type="match status" value="1"/>
</dbReference>
<dbReference type="Gene3D" id="1.10.1030.10">
    <property type="entry name" value="Carbamoyl-phosphate synthetase, large subunit oligomerisation domain"/>
    <property type="match status" value="1"/>
</dbReference>
<comment type="catalytic activity">
    <reaction evidence="13">
        <text>hydrogencarbonate + NH4(+) + 2 ATP = carbamoyl phosphate + 2 ADP + phosphate + 2 H(+)</text>
        <dbReference type="Rhea" id="RHEA:18029"/>
        <dbReference type="ChEBI" id="CHEBI:15378"/>
        <dbReference type="ChEBI" id="CHEBI:17544"/>
        <dbReference type="ChEBI" id="CHEBI:28938"/>
        <dbReference type="ChEBI" id="CHEBI:30616"/>
        <dbReference type="ChEBI" id="CHEBI:43474"/>
        <dbReference type="ChEBI" id="CHEBI:58228"/>
        <dbReference type="ChEBI" id="CHEBI:456216"/>
        <dbReference type="EC" id="6.3.4.16"/>
    </reaction>
</comment>
<organism evidence="17">
    <name type="scientific">groundwater metagenome</name>
    <dbReference type="NCBI Taxonomy" id="717931"/>
    <lineage>
        <taxon>unclassified sequences</taxon>
        <taxon>metagenomes</taxon>
        <taxon>ecological metagenomes</taxon>
    </lineage>
</organism>
<dbReference type="AlphaFoldDB" id="A0A098E8B3"/>
<evidence type="ECO:0000256" key="14">
    <source>
        <dbReference type="ARBA" id="ARBA00048816"/>
    </source>
</evidence>
<keyword evidence="12" id="KW-0464">Manganese</keyword>
<dbReference type="Pfam" id="PF25596">
    <property type="entry name" value="CPSase_L_D1"/>
    <property type="match status" value="1"/>
</dbReference>
<evidence type="ECO:0000259" key="15">
    <source>
        <dbReference type="PROSITE" id="PS50975"/>
    </source>
</evidence>
<dbReference type="SUPFAM" id="SSF48108">
    <property type="entry name" value="Carbamoyl phosphate synthetase, large subunit connection domain"/>
    <property type="match status" value="1"/>
</dbReference>
<dbReference type="PRINTS" id="PR00098">
    <property type="entry name" value="CPSASE"/>
</dbReference>
<dbReference type="FunFam" id="3.30.1490.20:FF:000001">
    <property type="entry name" value="Carbamoyl-phosphate synthase large chain"/>
    <property type="match status" value="1"/>
</dbReference>
<evidence type="ECO:0000256" key="5">
    <source>
        <dbReference type="ARBA" id="ARBA00022605"/>
    </source>
</evidence>
<dbReference type="CDD" id="cd01424">
    <property type="entry name" value="MGS_CPS_II"/>
    <property type="match status" value="1"/>
</dbReference>
<dbReference type="InterPro" id="IPR005483">
    <property type="entry name" value="CPSase_dom"/>
</dbReference>
<dbReference type="SUPFAM" id="SSF52440">
    <property type="entry name" value="PreATP-grasp domain"/>
    <property type="match status" value="1"/>
</dbReference>
<dbReference type="EC" id="6.3.5.5" evidence="17"/>
<keyword evidence="5" id="KW-0028">Amino-acid biosynthesis</keyword>
<dbReference type="GO" id="GO:0004087">
    <property type="term" value="F:carbamoyl-phosphate synthase (ammonia) activity"/>
    <property type="evidence" value="ECO:0007669"/>
    <property type="project" value="UniProtKB-EC"/>
</dbReference>
<dbReference type="InterPro" id="IPR005480">
    <property type="entry name" value="CPSase_lsu_oligo"/>
</dbReference>
<dbReference type="PROSITE" id="PS00866">
    <property type="entry name" value="CPSASE_1"/>
    <property type="match status" value="1"/>
</dbReference>
<evidence type="ECO:0000256" key="9">
    <source>
        <dbReference type="ARBA" id="ARBA00022840"/>
    </source>
</evidence>
<proteinExistence type="inferred from homology"/>
<dbReference type="UniPathway" id="UPA00070">
    <property type="reaction ID" value="UER00115"/>
</dbReference>
<evidence type="ECO:0000256" key="3">
    <source>
        <dbReference type="ARBA" id="ARBA00022571"/>
    </source>
</evidence>
<dbReference type="InterPro" id="IPR011607">
    <property type="entry name" value="MGS-like_dom"/>
</dbReference>
<dbReference type="GO" id="GO:0006526">
    <property type="term" value="P:L-arginine biosynthetic process"/>
    <property type="evidence" value="ECO:0007669"/>
    <property type="project" value="UniProtKB-KW"/>
</dbReference>
<dbReference type="PANTHER" id="PTHR11405:SF53">
    <property type="entry name" value="CARBAMOYL-PHOSPHATE SYNTHASE [AMMONIA], MITOCHONDRIAL"/>
    <property type="match status" value="1"/>
</dbReference>
<evidence type="ECO:0000256" key="6">
    <source>
        <dbReference type="ARBA" id="ARBA00022723"/>
    </source>
</evidence>
<keyword evidence="9" id="KW-0067">ATP-binding</keyword>
<dbReference type="InterPro" id="IPR013815">
    <property type="entry name" value="ATP_grasp_subdomain_1"/>
</dbReference>
<keyword evidence="3" id="KW-0055">Arginine biosynthesis</keyword>
<evidence type="ECO:0000313" key="17">
    <source>
        <dbReference type="EMBL" id="CEG12257.1"/>
    </source>
</evidence>
<comment type="catalytic activity">
    <reaction evidence="14">
        <text>hydrogencarbonate + L-glutamine + 2 ATP + H2O = carbamoyl phosphate + L-glutamate + 2 ADP + phosphate + 2 H(+)</text>
        <dbReference type="Rhea" id="RHEA:18633"/>
        <dbReference type="ChEBI" id="CHEBI:15377"/>
        <dbReference type="ChEBI" id="CHEBI:15378"/>
        <dbReference type="ChEBI" id="CHEBI:17544"/>
        <dbReference type="ChEBI" id="CHEBI:29985"/>
        <dbReference type="ChEBI" id="CHEBI:30616"/>
        <dbReference type="ChEBI" id="CHEBI:43474"/>
        <dbReference type="ChEBI" id="CHEBI:58228"/>
        <dbReference type="ChEBI" id="CHEBI:58359"/>
        <dbReference type="ChEBI" id="CHEBI:456216"/>
        <dbReference type="EC" id="6.3.5.5"/>
    </reaction>
</comment>
<dbReference type="GO" id="GO:0005524">
    <property type="term" value="F:ATP binding"/>
    <property type="evidence" value="ECO:0007669"/>
    <property type="project" value="UniProtKB-KW"/>
</dbReference>
<dbReference type="SMART" id="SM00851">
    <property type="entry name" value="MGS"/>
    <property type="match status" value="1"/>
</dbReference>
<evidence type="ECO:0000256" key="13">
    <source>
        <dbReference type="ARBA" id="ARBA00047359"/>
    </source>
</evidence>
<dbReference type="NCBIfam" id="NF003671">
    <property type="entry name" value="PRK05294.1"/>
    <property type="match status" value="1"/>
</dbReference>
<gene>
    <name evidence="17" type="primary">carB</name>
    <name evidence="17" type="ORF">MSIBF_A2080006</name>
</gene>
<dbReference type="PANTHER" id="PTHR11405">
    <property type="entry name" value="CARBAMOYLTRANSFERASE FAMILY MEMBER"/>
    <property type="match status" value="1"/>
</dbReference>
<evidence type="ECO:0000256" key="2">
    <source>
        <dbReference type="ARBA" id="ARBA00009799"/>
    </source>
</evidence>
<dbReference type="SUPFAM" id="SSF52335">
    <property type="entry name" value="Methylglyoxal synthase-like"/>
    <property type="match status" value="1"/>
</dbReference>
<dbReference type="InterPro" id="IPR011761">
    <property type="entry name" value="ATP-grasp"/>
</dbReference>
<evidence type="ECO:0000256" key="1">
    <source>
        <dbReference type="ARBA" id="ARBA00005077"/>
    </source>
</evidence>
<keyword evidence="11" id="KW-0665">Pyrimidine biosynthesis</keyword>
<feature type="domain" description="ATP-grasp" evidence="15">
    <location>
        <begin position="219"/>
        <end position="414"/>
    </location>
</feature>
<accession>A0A098E8B3</accession>
<keyword evidence="6" id="KW-0479">Metal-binding</keyword>
<dbReference type="Pfam" id="PF02786">
    <property type="entry name" value="CPSase_L_D2"/>
    <property type="match status" value="1"/>
</dbReference>
<sequence length="624" mass="69778">MNNTDNKLVNNVDKLKDNVDKLKYYGFSDKKVLEILKSNKNYENLDEKEIRKIRRMPVYKVVDTCAGEFEASTPYYYSTYTDDEDEIEVSNNKKAIILGAGPIRIGQGIEFDYCTVHAISALREEGIEAIIINNNPETVSTDFDVSDKLYFEPLTLEDILNVIKKESKNLVAQNFLGVIVQFGGQTSINLANALKKEGVHVLGTQPEDIDIGENREKSEKFFEKLGILKAKGGTGYSYEEVKKIAHEITYPVLVRPSYVLGGRAMEIVYNDEELAEYMKEAVKVSEDELGKHPILVDKFLSEATECDVDAICDGKDVLIGAIMEHIEEAGIHSGDSAAVIPSQTISKEIIAQLKETTKKIAINLRTIGMINIQYAIKDEKVYVIEANPRASRTVPFVSKATGIQLAKLATKVILGKKLNELMDVYQHNENLEKTKHVCVKEVVFPFLKLPNVDPVLGPEMRSTGEVMGIGDSFGMAFYKAELAAGTKIPLKGKIFISVRSEDKEEILDVAKKFYDLNFEIISTSGTSRYLSQHGITNTRVLKISEGEPNILNLMRNREIALVINIPKLGVNPRKDGYMIRRASVELNIPYITTIKAVKAVINAIETLRKGEEICVKDVNEYRTG</sequence>
<dbReference type="GO" id="GO:0044205">
    <property type="term" value="P:'de novo' UMP biosynthetic process"/>
    <property type="evidence" value="ECO:0007669"/>
    <property type="project" value="UniProtKB-UniPathway"/>
</dbReference>
<feature type="domain" description="MGS-like" evidence="16">
    <location>
        <begin position="486"/>
        <end position="624"/>
    </location>
</feature>
<keyword evidence="4 17" id="KW-0436">Ligase</keyword>
<dbReference type="Gene3D" id="3.40.50.20">
    <property type="match status" value="1"/>
</dbReference>
<dbReference type="InterPro" id="IPR036914">
    <property type="entry name" value="MGS-like_dom_sf"/>
</dbReference>
<dbReference type="FunFam" id="3.40.50.20:FF:000002">
    <property type="entry name" value="Carbamoyl-phosphate synthase large chain"/>
    <property type="match status" value="1"/>
</dbReference>
<evidence type="ECO:0000256" key="12">
    <source>
        <dbReference type="ARBA" id="ARBA00023211"/>
    </source>
</evidence>
<dbReference type="Gene3D" id="3.40.50.1380">
    <property type="entry name" value="Methylglyoxal synthase-like domain"/>
    <property type="match status" value="1"/>
</dbReference>
<dbReference type="GO" id="GO:0046872">
    <property type="term" value="F:metal ion binding"/>
    <property type="evidence" value="ECO:0007669"/>
    <property type="project" value="UniProtKB-KW"/>
</dbReference>
<dbReference type="SMART" id="SM01096">
    <property type="entry name" value="CPSase_L_D3"/>
    <property type="match status" value="1"/>
</dbReference>
<evidence type="ECO:0000259" key="16">
    <source>
        <dbReference type="PROSITE" id="PS51855"/>
    </source>
</evidence>
<dbReference type="Pfam" id="PF02142">
    <property type="entry name" value="MGS"/>
    <property type="match status" value="1"/>
</dbReference>
<dbReference type="InterPro" id="IPR033937">
    <property type="entry name" value="MGS_CPS_CarB"/>
</dbReference>
<dbReference type="SUPFAM" id="SSF56059">
    <property type="entry name" value="Glutathione synthetase ATP-binding domain-like"/>
    <property type="match status" value="1"/>
</dbReference>
<dbReference type="PROSITE" id="PS51855">
    <property type="entry name" value="MGS"/>
    <property type="match status" value="1"/>
</dbReference>
<comment type="pathway">
    <text evidence="1">Amino-acid biosynthesis; L-arginine biosynthesis; carbamoyl phosphate from bicarbonate: step 1/1.</text>
</comment>
<name>A0A098E8B3_9ZZZZ</name>
<comment type="similarity">
    <text evidence="2">Belongs to the CarB family.</text>
</comment>
<dbReference type="FunFam" id="3.30.470.20:FF:000026">
    <property type="entry name" value="Carbamoyl-phosphate synthase large chain"/>
    <property type="match status" value="1"/>
</dbReference>
<evidence type="ECO:0000256" key="11">
    <source>
        <dbReference type="ARBA" id="ARBA00022975"/>
    </source>
</evidence>
<protein>
    <submittedName>
        <fullName evidence="17">Carbamoyl-phosphate synthase large chain, C-terminal section</fullName>
        <ecNumber evidence="17">6.3.5.5</ecNumber>
    </submittedName>
</protein>
<dbReference type="InterPro" id="IPR005479">
    <property type="entry name" value="CPAse_ATP-bd"/>
</dbReference>
<dbReference type="InterPro" id="IPR016185">
    <property type="entry name" value="PreATP-grasp_dom_sf"/>
</dbReference>
<dbReference type="PROSITE" id="PS50975">
    <property type="entry name" value="ATP_GRASP"/>
    <property type="match status" value="1"/>
</dbReference>
<dbReference type="GO" id="GO:0005737">
    <property type="term" value="C:cytoplasm"/>
    <property type="evidence" value="ECO:0007669"/>
    <property type="project" value="TreeGrafter"/>
</dbReference>
<dbReference type="GO" id="GO:0006541">
    <property type="term" value="P:glutamine metabolic process"/>
    <property type="evidence" value="ECO:0007669"/>
    <property type="project" value="TreeGrafter"/>
</dbReference>
<dbReference type="Gene3D" id="3.30.1490.20">
    <property type="entry name" value="ATP-grasp fold, A domain"/>
    <property type="match status" value="1"/>
</dbReference>
<evidence type="ECO:0000256" key="8">
    <source>
        <dbReference type="ARBA" id="ARBA00022741"/>
    </source>
</evidence>
<dbReference type="Gene3D" id="3.30.470.20">
    <property type="entry name" value="ATP-grasp fold, B domain"/>
    <property type="match status" value="1"/>
</dbReference>
<evidence type="ECO:0000256" key="7">
    <source>
        <dbReference type="ARBA" id="ARBA00022737"/>
    </source>
</evidence>
<keyword evidence="7" id="KW-0677">Repeat</keyword>